<dbReference type="Pfam" id="PF13839">
    <property type="entry name" value="PC-Esterase"/>
    <property type="match status" value="1"/>
</dbReference>
<keyword evidence="4" id="KW-0735">Signal-anchor</keyword>
<evidence type="ECO:0000259" key="8">
    <source>
        <dbReference type="Pfam" id="PF13839"/>
    </source>
</evidence>
<keyword evidence="11" id="KW-1185">Reference proteome</keyword>
<evidence type="ECO:0000256" key="5">
    <source>
        <dbReference type="ARBA" id="ARBA00022989"/>
    </source>
</evidence>
<dbReference type="EMBL" id="JBDFQZ010000004">
    <property type="protein sequence ID" value="KAK9734296.1"/>
    <property type="molecule type" value="Genomic_DNA"/>
</dbReference>
<feature type="domain" description="Trichome birefringence-like C-terminal" evidence="8">
    <location>
        <begin position="115"/>
        <end position="398"/>
    </location>
</feature>
<feature type="domain" description="Trichome birefringence-like N-terminal" evidence="9">
    <location>
        <begin position="62"/>
        <end position="114"/>
    </location>
</feature>
<comment type="subcellular location">
    <subcellularLocation>
        <location evidence="1">Membrane</location>
        <topology evidence="1">Single-pass membrane protein</topology>
    </subcellularLocation>
</comment>
<keyword evidence="3 7" id="KW-0812">Transmembrane</keyword>
<evidence type="ECO:0000313" key="11">
    <source>
        <dbReference type="Proteomes" id="UP001443914"/>
    </source>
</evidence>
<evidence type="ECO:0000256" key="6">
    <source>
        <dbReference type="ARBA" id="ARBA00023136"/>
    </source>
</evidence>
<name>A0AAW1LLH5_SAPOF</name>
<dbReference type="Proteomes" id="UP001443914">
    <property type="component" value="Unassembled WGS sequence"/>
</dbReference>
<evidence type="ECO:0000313" key="10">
    <source>
        <dbReference type="EMBL" id="KAK9734296.1"/>
    </source>
</evidence>
<protein>
    <recommendedName>
        <fullName evidence="12">Trichome birefringence-like N-terminal domain-containing protein</fullName>
    </recommendedName>
</protein>
<dbReference type="GO" id="GO:0016020">
    <property type="term" value="C:membrane"/>
    <property type="evidence" value="ECO:0007669"/>
    <property type="project" value="UniProtKB-SubCell"/>
</dbReference>
<evidence type="ECO:0000256" key="4">
    <source>
        <dbReference type="ARBA" id="ARBA00022968"/>
    </source>
</evidence>
<dbReference type="GO" id="GO:0005794">
    <property type="term" value="C:Golgi apparatus"/>
    <property type="evidence" value="ECO:0007669"/>
    <property type="project" value="TreeGrafter"/>
</dbReference>
<keyword evidence="6 7" id="KW-0472">Membrane</keyword>
<accession>A0AAW1LLH5</accession>
<keyword evidence="5 7" id="KW-1133">Transmembrane helix</keyword>
<dbReference type="InterPro" id="IPR025846">
    <property type="entry name" value="TBL_N"/>
</dbReference>
<feature type="transmembrane region" description="Helical" evidence="7">
    <location>
        <begin position="21"/>
        <end position="41"/>
    </location>
</feature>
<evidence type="ECO:0000256" key="7">
    <source>
        <dbReference type="SAM" id="Phobius"/>
    </source>
</evidence>
<reference evidence="10" key="1">
    <citation type="submission" date="2024-03" db="EMBL/GenBank/DDBJ databases">
        <title>WGS assembly of Saponaria officinalis var. Norfolk2.</title>
        <authorList>
            <person name="Jenkins J."/>
            <person name="Shu S."/>
            <person name="Grimwood J."/>
            <person name="Barry K."/>
            <person name="Goodstein D."/>
            <person name="Schmutz J."/>
            <person name="Leebens-Mack J."/>
            <person name="Osbourn A."/>
        </authorList>
    </citation>
    <scope>NUCLEOTIDE SEQUENCE [LARGE SCALE GENOMIC DNA]</scope>
    <source>
        <strain evidence="10">JIC</strain>
    </source>
</reference>
<evidence type="ECO:0000256" key="2">
    <source>
        <dbReference type="ARBA" id="ARBA00007727"/>
    </source>
</evidence>
<evidence type="ECO:0000259" key="9">
    <source>
        <dbReference type="Pfam" id="PF14416"/>
    </source>
</evidence>
<dbReference type="AlphaFoldDB" id="A0AAW1LLH5"/>
<dbReference type="Pfam" id="PF14416">
    <property type="entry name" value="PMR5N"/>
    <property type="match status" value="1"/>
</dbReference>
<dbReference type="InterPro" id="IPR026057">
    <property type="entry name" value="TBL_C"/>
</dbReference>
<gene>
    <name evidence="10" type="ORF">RND81_04G129400</name>
</gene>
<dbReference type="PANTHER" id="PTHR32285:SF53">
    <property type="entry name" value="PROTEIN TRICHOME BIREFRINGENCE-LIKE 9"/>
    <property type="match status" value="1"/>
</dbReference>
<dbReference type="PANTHER" id="PTHR32285">
    <property type="entry name" value="PROTEIN TRICHOME BIREFRINGENCE-LIKE 9-RELATED"/>
    <property type="match status" value="1"/>
</dbReference>
<comment type="similarity">
    <text evidence="2">Belongs to the PC-esterase family. TBL subfamily.</text>
</comment>
<dbReference type="InterPro" id="IPR029962">
    <property type="entry name" value="TBL"/>
</dbReference>
<proteinExistence type="inferred from homology"/>
<evidence type="ECO:0000256" key="1">
    <source>
        <dbReference type="ARBA" id="ARBA00004167"/>
    </source>
</evidence>
<organism evidence="10 11">
    <name type="scientific">Saponaria officinalis</name>
    <name type="common">Common soapwort</name>
    <name type="synonym">Lychnis saponaria</name>
    <dbReference type="NCBI Taxonomy" id="3572"/>
    <lineage>
        <taxon>Eukaryota</taxon>
        <taxon>Viridiplantae</taxon>
        <taxon>Streptophyta</taxon>
        <taxon>Embryophyta</taxon>
        <taxon>Tracheophyta</taxon>
        <taxon>Spermatophyta</taxon>
        <taxon>Magnoliopsida</taxon>
        <taxon>eudicotyledons</taxon>
        <taxon>Gunneridae</taxon>
        <taxon>Pentapetalae</taxon>
        <taxon>Caryophyllales</taxon>
        <taxon>Caryophyllaceae</taxon>
        <taxon>Caryophylleae</taxon>
        <taxon>Saponaria</taxon>
    </lineage>
</organism>
<dbReference type="GO" id="GO:0016413">
    <property type="term" value="F:O-acetyltransferase activity"/>
    <property type="evidence" value="ECO:0007669"/>
    <property type="project" value="InterPro"/>
</dbReference>
<evidence type="ECO:0008006" key="12">
    <source>
        <dbReference type="Google" id="ProtNLM"/>
    </source>
</evidence>
<evidence type="ECO:0000256" key="3">
    <source>
        <dbReference type="ARBA" id="ARBA00022692"/>
    </source>
</evidence>
<sequence length="410" mass="47505">MDLQTTTQKLIIPIITVKKQHVYALCFILFIIISISFTTILNPFDPQSLIAMNISSNSQNTSCDYTLGEWVWDDNYQTNYDETCRFLDPGFKCHLNGRANQSFRHWRWQPGGCHLPRFNASEFLERSRNGRIVFAGDSIGRNQWESLLCMLSKGVSNQTSIYEANGIPITRHKGFFSIIFPQFNVSVEYYRVPFLVRVGRPPPNSPGQVRGSIKLDKLHWYSQKWSGADVFVFNAGHWWNEEKTVGGGIYFQEGQTVNVTMRYMEAFQRSLRTWKSWAEQTLDPQTSHIFFRSYSPVHFRNGTWYTGGTCRESMSPENNKTKLQADPLFNQYISEVVKEMEASKMKVDFLNITYLSEFRSDGHPSIHREPIPSQPVVEDCSHWCLPGIPDTWNELLYAHLLMDDFRIGPK</sequence>
<comment type="caution">
    <text evidence="10">The sequence shown here is derived from an EMBL/GenBank/DDBJ whole genome shotgun (WGS) entry which is preliminary data.</text>
</comment>